<dbReference type="InterPro" id="IPR029034">
    <property type="entry name" value="Cystine-knot_cytokine"/>
</dbReference>
<feature type="domain" description="TGF-beta family profile" evidence="12">
    <location>
        <begin position="131"/>
        <end position="249"/>
    </location>
</feature>
<feature type="compositionally biased region" description="Basic and acidic residues" evidence="11">
    <location>
        <begin position="67"/>
        <end position="76"/>
    </location>
</feature>
<dbReference type="AlphaFoldDB" id="A0A8C8ENM8"/>
<evidence type="ECO:0000256" key="5">
    <source>
        <dbReference type="ARBA" id="ARBA00022685"/>
    </source>
</evidence>
<evidence type="ECO:0000256" key="10">
    <source>
        <dbReference type="RuleBase" id="RU000354"/>
    </source>
</evidence>
<gene>
    <name evidence="13" type="primary">LOC112249641</name>
</gene>
<dbReference type="Ensembl" id="ENSOTST00005017152.2">
    <property type="protein sequence ID" value="ENSOTSP00005015737.2"/>
    <property type="gene ID" value="ENSOTSG00005007836.2"/>
</dbReference>
<evidence type="ECO:0000256" key="11">
    <source>
        <dbReference type="SAM" id="MobiDB-lite"/>
    </source>
</evidence>
<evidence type="ECO:0000259" key="12">
    <source>
        <dbReference type="PROSITE" id="PS51362"/>
    </source>
</evidence>
<evidence type="ECO:0000313" key="13">
    <source>
        <dbReference type="Ensembl" id="ENSOTSP00005015737.2"/>
    </source>
</evidence>
<evidence type="ECO:0000256" key="6">
    <source>
        <dbReference type="ARBA" id="ARBA00022729"/>
    </source>
</evidence>
<evidence type="ECO:0000256" key="4">
    <source>
        <dbReference type="ARBA" id="ARBA00022525"/>
    </source>
</evidence>
<protein>
    <recommendedName>
        <fullName evidence="3">Glial cell line-derived neurotrophic factor</fullName>
    </recommendedName>
</protein>
<evidence type="ECO:0000313" key="14">
    <source>
        <dbReference type="Proteomes" id="UP000694402"/>
    </source>
</evidence>
<dbReference type="PANTHER" id="PTHR12173:SF1">
    <property type="entry name" value="GLIAL CELL LINE-DERIVED NEUROTROPHIC FACTOR"/>
    <property type="match status" value="1"/>
</dbReference>
<evidence type="ECO:0000256" key="3">
    <source>
        <dbReference type="ARBA" id="ARBA00015922"/>
    </source>
</evidence>
<organism evidence="13 14">
    <name type="scientific">Oncorhynchus tshawytscha</name>
    <name type="common">Chinook salmon</name>
    <name type="synonym">Salmo tshawytscha</name>
    <dbReference type="NCBI Taxonomy" id="74940"/>
    <lineage>
        <taxon>Eukaryota</taxon>
        <taxon>Metazoa</taxon>
        <taxon>Chordata</taxon>
        <taxon>Craniata</taxon>
        <taxon>Vertebrata</taxon>
        <taxon>Euteleostomi</taxon>
        <taxon>Actinopterygii</taxon>
        <taxon>Neopterygii</taxon>
        <taxon>Teleostei</taxon>
        <taxon>Protacanthopterygii</taxon>
        <taxon>Salmoniformes</taxon>
        <taxon>Salmonidae</taxon>
        <taxon>Salmoninae</taxon>
        <taxon>Oncorhynchus</taxon>
    </lineage>
</organism>
<dbReference type="GO" id="GO:0043524">
    <property type="term" value="P:negative regulation of neuron apoptotic process"/>
    <property type="evidence" value="ECO:0007669"/>
    <property type="project" value="TreeGrafter"/>
</dbReference>
<dbReference type="GO" id="GO:0048513">
    <property type="term" value="P:animal organ development"/>
    <property type="evidence" value="ECO:0007669"/>
    <property type="project" value="UniProtKB-ARBA"/>
</dbReference>
<dbReference type="PANTHER" id="PTHR12173">
    <property type="entry name" value="GDNF SUBFAMILY OF TGF-BETA FAMILY"/>
    <property type="match status" value="1"/>
</dbReference>
<comment type="subcellular location">
    <subcellularLocation>
        <location evidence="1">Secreted</location>
    </subcellularLocation>
</comment>
<dbReference type="Proteomes" id="UP000694402">
    <property type="component" value="Unassembled WGS sequence"/>
</dbReference>
<dbReference type="Pfam" id="PF00019">
    <property type="entry name" value="TGF_beta"/>
    <property type="match status" value="1"/>
</dbReference>
<dbReference type="InterPro" id="IPR043401">
    <property type="entry name" value="GDNF_fam"/>
</dbReference>
<dbReference type="GeneTree" id="ENSGT00950000182993"/>
<dbReference type="Gene3D" id="2.10.90.10">
    <property type="entry name" value="Cystine-knot cytokines"/>
    <property type="match status" value="1"/>
</dbReference>
<dbReference type="GO" id="GO:0007422">
    <property type="term" value="P:peripheral nervous system development"/>
    <property type="evidence" value="ECO:0007669"/>
    <property type="project" value="TreeGrafter"/>
</dbReference>
<keyword evidence="14" id="KW-1185">Reference proteome</keyword>
<evidence type="ECO:0000256" key="9">
    <source>
        <dbReference type="ARBA" id="ARBA00023180"/>
    </source>
</evidence>
<feature type="region of interest" description="Disordered" evidence="11">
    <location>
        <begin position="112"/>
        <end position="153"/>
    </location>
</feature>
<accession>A0A8C8ENM8</accession>
<dbReference type="PROSITE" id="PS51362">
    <property type="entry name" value="TGF_BETA_2"/>
    <property type="match status" value="1"/>
</dbReference>
<dbReference type="GO" id="GO:0090190">
    <property type="term" value="P:positive regulation of branching involved in ureteric bud morphogenesis"/>
    <property type="evidence" value="ECO:0007669"/>
    <property type="project" value="TreeGrafter"/>
</dbReference>
<keyword evidence="4" id="KW-0964">Secreted</keyword>
<name>A0A8C8ENM8_ONCTS</name>
<keyword evidence="5" id="KW-0165">Cleavage on pair of basic residues</keyword>
<dbReference type="GO" id="GO:0005615">
    <property type="term" value="C:extracellular space"/>
    <property type="evidence" value="ECO:0007669"/>
    <property type="project" value="TreeGrafter"/>
</dbReference>
<dbReference type="InterPro" id="IPR001839">
    <property type="entry name" value="TGF-b_C"/>
</dbReference>
<feature type="compositionally biased region" description="Basic and acidic residues" evidence="11">
    <location>
        <begin position="131"/>
        <end position="140"/>
    </location>
</feature>
<comment type="similarity">
    <text evidence="2">Belongs to the TGF-beta family. GDNF subfamily.</text>
</comment>
<sequence length="249" mass="28114">MDRAGSTTGLSSTMKLWDTFTTCLVLLSSVHTSPLRNRPSTKRTRASESLHDFPPMQLSIFSTKSPETADREERSVETQYNMVELQPEQFEDVVDFIKVTISRLKSSLHLGTGSRIRMKRERRKGGKGATRGKDQRERSGSGRGRGRGKGGRGQGCLLKQIHLNVTDLGLGYQTSEEMIFRYCSGPCRNSETNYDKILNNLTQNKRLLPETPPHACCRPVAFDDDLSFLDDHLMYHTMKKHSARRCGCV</sequence>
<reference evidence="13" key="1">
    <citation type="submission" date="2025-08" db="UniProtKB">
        <authorList>
            <consortium name="Ensembl"/>
        </authorList>
    </citation>
    <scope>IDENTIFICATION</scope>
</reference>
<proteinExistence type="inferred from homology"/>
<dbReference type="GO" id="GO:0045595">
    <property type="term" value="P:regulation of cell differentiation"/>
    <property type="evidence" value="ECO:0007669"/>
    <property type="project" value="UniProtKB-ARBA"/>
</dbReference>
<reference evidence="13" key="2">
    <citation type="submission" date="2025-09" db="UniProtKB">
        <authorList>
            <consortium name="Ensembl"/>
        </authorList>
    </citation>
    <scope>IDENTIFICATION</scope>
</reference>
<dbReference type="FunFam" id="2.10.90.10:FF:000015">
    <property type="entry name" value="Glial cell line-derived neurotrophic factor"/>
    <property type="match status" value="1"/>
</dbReference>
<dbReference type="SUPFAM" id="SSF57501">
    <property type="entry name" value="Cystine-knot cytokines"/>
    <property type="match status" value="1"/>
</dbReference>
<evidence type="ECO:0000256" key="1">
    <source>
        <dbReference type="ARBA" id="ARBA00004613"/>
    </source>
</evidence>
<evidence type="ECO:0000256" key="7">
    <source>
        <dbReference type="ARBA" id="ARBA00023030"/>
    </source>
</evidence>
<evidence type="ECO:0000256" key="2">
    <source>
        <dbReference type="ARBA" id="ARBA00009832"/>
    </source>
</evidence>
<dbReference type="GO" id="GO:0030116">
    <property type="term" value="F:glial cell-derived neurotrophic factor receptor binding"/>
    <property type="evidence" value="ECO:0007669"/>
    <property type="project" value="InterPro"/>
</dbReference>
<evidence type="ECO:0000256" key="8">
    <source>
        <dbReference type="ARBA" id="ARBA00023157"/>
    </source>
</evidence>
<dbReference type="GO" id="GO:0030971">
    <property type="term" value="F:receptor tyrosine kinase binding"/>
    <property type="evidence" value="ECO:0007669"/>
    <property type="project" value="InterPro"/>
</dbReference>
<keyword evidence="6" id="KW-0732">Signal</keyword>
<keyword evidence="8" id="KW-1015">Disulfide bond</keyword>
<dbReference type="GO" id="GO:0008083">
    <property type="term" value="F:growth factor activity"/>
    <property type="evidence" value="ECO:0007669"/>
    <property type="project" value="UniProtKB-KW"/>
</dbReference>
<keyword evidence="9" id="KW-0325">Glycoprotein</keyword>
<feature type="region of interest" description="Disordered" evidence="11">
    <location>
        <begin position="34"/>
        <end position="76"/>
    </location>
</feature>
<feature type="compositionally biased region" description="Basic residues" evidence="11">
    <location>
        <begin position="116"/>
        <end position="126"/>
    </location>
</feature>
<keyword evidence="7 10" id="KW-0339">Growth factor</keyword>